<sequence>MAVTTSAEASTGSPSTGSPSAAITRHRDLRSTCTTMHARSIRRPLRRMASKIASTRGSTRYSRASRIAGSRIGITARHGEDRSGGKTLVFMWWWGAVQGHVARLPTWACFNIYLDVGGDPIGRTQQPPVLGDLHLQPGLDVQQHLVVVLLLLHRDSQLLQLRLQHVDGHLQLAELDAVLTLHFFQVLLQALILRDRREPLLQLHASYCSLISCSTTARSTDSVLSIATLTVPVCWILS</sequence>
<organism evidence="2 3">
    <name type="scientific">Liparis tanakae</name>
    <name type="common">Tanaka's snailfish</name>
    <dbReference type="NCBI Taxonomy" id="230148"/>
    <lineage>
        <taxon>Eukaryota</taxon>
        <taxon>Metazoa</taxon>
        <taxon>Chordata</taxon>
        <taxon>Craniata</taxon>
        <taxon>Vertebrata</taxon>
        <taxon>Euteleostomi</taxon>
        <taxon>Actinopterygii</taxon>
        <taxon>Neopterygii</taxon>
        <taxon>Teleostei</taxon>
        <taxon>Neoteleostei</taxon>
        <taxon>Acanthomorphata</taxon>
        <taxon>Eupercaria</taxon>
        <taxon>Perciformes</taxon>
        <taxon>Cottioidei</taxon>
        <taxon>Cottales</taxon>
        <taxon>Liparidae</taxon>
        <taxon>Liparis</taxon>
    </lineage>
</organism>
<accession>A0A4Z2I1S8</accession>
<keyword evidence="3" id="KW-1185">Reference proteome</keyword>
<comment type="caution">
    <text evidence="2">The sequence shown here is derived from an EMBL/GenBank/DDBJ whole genome shotgun (WGS) entry which is preliminary data.</text>
</comment>
<protein>
    <submittedName>
        <fullName evidence="2">Uncharacterized protein</fullName>
    </submittedName>
</protein>
<evidence type="ECO:0000313" key="3">
    <source>
        <dbReference type="Proteomes" id="UP000314294"/>
    </source>
</evidence>
<dbReference type="Proteomes" id="UP000314294">
    <property type="component" value="Unassembled WGS sequence"/>
</dbReference>
<dbReference type="EMBL" id="SRLO01000153">
    <property type="protein sequence ID" value="TNN71244.1"/>
    <property type="molecule type" value="Genomic_DNA"/>
</dbReference>
<dbReference type="AlphaFoldDB" id="A0A4Z2I1S8"/>
<feature type="compositionally biased region" description="Low complexity" evidence="1">
    <location>
        <begin position="1"/>
        <end position="22"/>
    </location>
</feature>
<proteinExistence type="predicted"/>
<evidence type="ECO:0000313" key="2">
    <source>
        <dbReference type="EMBL" id="TNN71244.1"/>
    </source>
</evidence>
<feature type="region of interest" description="Disordered" evidence="1">
    <location>
        <begin position="1"/>
        <end position="27"/>
    </location>
</feature>
<name>A0A4Z2I1S8_9TELE</name>
<evidence type="ECO:0000256" key="1">
    <source>
        <dbReference type="SAM" id="MobiDB-lite"/>
    </source>
</evidence>
<gene>
    <name evidence="2" type="ORF">EYF80_018592</name>
</gene>
<reference evidence="2 3" key="1">
    <citation type="submission" date="2019-03" db="EMBL/GenBank/DDBJ databases">
        <title>First draft genome of Liparis tanakae, snailfish: a comprehensive survey of snailfish specific genes.</title>
        <authorList>
            <person name="Kim W."/>
            <person name="Song I."/>
            <person name="Jeong J.-H."/>
            <person name="Kim D."/>
            <person name="Kim S."/>
            <person name="Ryu S."/>
            <person name="Song J.Y."/>
            <person name="Lee S.K."/>
        </authorList>
    </citation>
    <scope>NUCLEOTIDE SEQUENCE [LARGE SCALE GENOMIC DNA]</scope>
    <source>
        <tissue evidence="2">Muscle</tissue>
    </source>
</reference>